<evidence type="ECO:0000256" key="2">
    <source>
        <dbReference type="ARBA" id="ARBA00022448"/>
    </source>
</evidence>
<feature type="region of interest" description="Disordered" evidence="8">
    <location>
        <begin position="563"/>
        <end position="594"/>
    </location>
</feature>
<dbReference type="InterPro" id="IPR017907">
    <property type="entry name" value="Znf_RING_CS"/>
</dbReference>
<dbReference type="GO" id="GO:0008270">
    <property type="term" value="F:zinc ion binding"/>
    <property type="evidence" value="ECO:0007669"/>
    <property type="project" value="UniProtKB-KW"/>
</dbReference>
<comment type="similarity">
    <text evidence="1">Belongs to the SEC5 family.</text>
</comment>
<feature type="region of interest" description="Disordered" evidence="8">
    <location>
        <begin position="298"/>
        <end position="394"/>
    </location>
</feature>
<feature type="compositionally biased region" description="Basic and acidic residues" evidence="8">
    <location>
        <begin position="703"/>
        <end position="725"/>
    </location>
</feature>
<feature type="compositionally biased region" description="Acidic residues" evidence="8">
    <location>
        <begin position="303"/>
        <end position="317"/>
    </location>
</feature>
<feature type="compositionally biased region" description="Low complexity" evidence="8">
    <location>
        <begin position="568"/>
        <end position="594"/>
    </location>
</feature>
<feature type="compositionally biased region" description="Basic residues" evidence="8">
    <location>
        <begin position="752"/>
        <end position="766"/>
    </location>
</feature>
<keyword evidence="6" id="KW-0862">Zinc</keyword>
<feature type="domain" description="RING-type" evidence="9">
    <location>
        <begin position="128"/>
        <end position="167"/>
    </location>
</feature>
<dbReference type="InterPro" id="IPR029175">
    <property type="entry name" value="EXOC2/Sec5"/>
</dbReference>
<dbReference type="PROSITE" id="PS00518">
    <property type="entry name" value="ZF_RING_1"/>
    <property type="match status" value="1"/>
</dbReference>
<feature type="compositionally biased region" description="Acidic residues" evidence="8">
    <location>
        <begin position="784"/>
        <end position="807"/>
    </location>
</feature>
<organism evidence="11 12">
    <name type="scientific">Acanthamoeba castellanii (strain ATCC 30010 / Neff)</name>
    <dbReference type="NCBI Taxonomy" id="1257118"/>
    <lineage>
        <taxon>Eukaryota</taxon>
        <taxon>Amoebozoa</taxon>
        <taxon>Discosea</taxon>
        <taxon>Longamoebia</taxon>
        <taxon>Centramoebida</taxon>
        <taxon>Acanthamoebidae</taxon>
        <taxon>Acanthamoeba</taxon>
    </lineage>
</organism>
<evidence type="ECO:0000256" key="4">
    <source>
        <dbReference type="ARBA" id="ARBA00022723"/>
    </source>
</evidence>
<feature type="compositionally biased region" description="Low complexity" evidence="8">
    <location>
        <begin position="370"/>
        <end position="379"/>
    </location>
</feature>
<feature type="compositionally biased region" description="Low complexity" evidence="8">
    <location>
        <begin position="515"/>
        <end position="527"/>
    </location>
</feature>
<dbReference type="InterPro" id="IPR001841">
    <property type="entry name" value="Znf_RING"/>
</dbReference>
<proteinExistence type="inferred from homology"/>
<sequence length="1561" mass="169356">MEGYAEHEDIDDEREMAASVRRSSRKRKRPALNPSSSSHTEEEPVVDDTRAFNPTRPIPTPLARSEPQVQIQVEEEERQRDPGTTASLQIEDDTSMSMGVESHGNEQVEEKNKTAQEGEGDEEKNNTCGICFEEVKERGVLDSCRHAFCFDCIHRWSKVANSCPMCKAAFYTITRQHDVAGGELQQEGAAPQEEEEVEQDNPPSKRRRGRKVTSQKKKKPKKKPDVVRVRPKKQQYRYSRREIEDIARAAEAAEASQPHHHHHHPGHRYASASLLNRMLGHPDADALPAASMGFFFGLAGPADNDEDEDEDLDEDEMEGLRSGEEEEGEGEDHDFLLFASGREDRSRQLLASTTSPAPTTARRRTPYQPPRQRQPTAAPHHWESQAGADRQLAGARDRIRSVLESRARMRVDGGRLGPFARYGGRAPWMAPASASLHHPPPTVGGGAALHHAADFHRQQHQHAMAQGLESLKGMFGDSMDAEVLEAVLQQVGGSVERAVDALFAMQGGSGDSPVASSEDSSTSTSTSSATAAAFVDLTTDSSAAAAATPAASSPLLFECLPPTHSTGATARPSRAPAPASAWSSPSSPPETSMSAPIILVPDEDVEFIAERQVKPRRRHLGLQRTATASSSPASADVRRFPKFPGRRFCPPRPLSSTTFSASSSPSSSSAPLLPLALPPLVPDDVDRRPDVGHEEGMTLAWRDFAEVQRETKKEHKRKLLEERDQQLSSRPLASASAKPKEKKDNKNGGAKRGAKLFKRKKKKKDRKAGDEDDGGDSGSSYGDYTEDDASNADDLDTATATDEEGEESSAPNGRERGRSVPTKAASQRAPSPRRRDEEEDEDGKISQPVTDPLGLLGTLSLPPALDKSSHVDPSRDGFDARKYLGDLHTQTSYADLQQGARTLRSLLRGQEMQLKTFVRDNFGRFISCKDSIDGIYEEIKDNDMSHHAIQKLNDTYIDLQLRSDRLFGSLLERRAEIEEKRNVLAALKRYQTIFNLPLTIQRHLDQHEYEKAVREYKKAVGYLAGTNVRIFVKVSEQINSLADRLRDRLLASLRDPALTLAEHDYHIGLLHDLGGDVDPAWHYLSNVQASIVAALTTTDPPADESADAVGGGGATTTAAGGGRLPAIRRLCNVLLTGLPSLTHMAHVRAAFAAPDTGEATTAGGVAVAGEGRELLDDVRQCILEVAACAKGLAPALAAVDLGPGNLLAPLISELSLLFTSSIRRHTLARAAKLWEDGAEQGGAAYGDADSPDDADADVGKGWGADVYMAKRLAALLRSALHHYQSLPAIEERVLDEIESLALETVKAFADGLHAACWPGDDETRSIALASAPRYGADLGAEERMIVAMANSAYAREEVVILIERLISTLRPATTAAAAAASKPSTSSTTVVDHLSTLENLLAAEYVRCKAAQIYALLGPALADQLATPFSAPPEVREYVIEVVAGVVTAQAELAPVALLVRTHIITSLLERITSCYEESLRSRLPPPTRSRPWDGGCALQLHTDVLFLQAAFAQRLSPTASAALTRLQKSFLPRLTSTQEEARAAVGKGMANAALILRALQ</sequence>
<evidence type="ECO:0000259" key="10">
    <source>
        <dbReference type="PROSITE" id="PS51140"/>
    </source>
</evidence>
<dbReference type="SMART" id="SM00184">
    <property type="entry name" value="RING"/>
    <property type="match status" value="1"/>
</dbReference>
<feature type="compositionally biased region" description="Low complexity" evidence="8">
    <location>
        <begin position="351"/>
        <end position="360"/>
    </location>
</feature>
<dbReference type="Gene3D" id="3.30.40.10">
    <property type="entry name" value="Zinc/RING finger domain, C3HC4 (zinc finger)"/>
    <property type="match status" value="1"/>
</dbReference>
<dbReference type="InterPro" id="IPR040195">
    <property type="entry name" value="CUE_CUED1"/>
</dbReference>
<feature type="region of interest" description="Disordered" evidence="8">
    <location>
        <begin position="508"/>
        <end position="527"/>
    </location>
</feature>
<dbReference type="CDD" id="cd16574">
    <property type="entry name" value="RING-HC_Topors"/>
    <property type="match status" value="1"/>
</dbReference>
<dbReference type="SUPFAM" id="SSF57850">
    <property type="entry name" value="RING/U-box"/>
    <property type="match status" value="1"/>
</dbReference>
<keyword evidence="2" id="KW-0813">Transport</keyword>
<dbReference type="OrthoDB" id="365379at2759"/>
<keyword evidence="4" id="KW-0479">Metal-binding</keyword>
<feature type="compositionally biased region" description="Low complexity" evidence="8">
    <location>
        <begin position="850"/>
        <end position="866"/>
    </location>
</feature>
<feature type="compositionally biased region" description="Basic residues" evidence="8">
    <location>
        <begin position="204"/>
        <end position="222"/>
    </location>
</feature>
<gene>
    <name evidence="11" type="ORF">ACA1_070560</name>
</gene>
<evidence type="ECO:0000256" key="8">
    <source>
        <dbReference type="SAM" id="MobiDB-lite"/>
    </source>
</evidence>
<dbReference type="VEuPathDB" id="AmoebaDB:ACA1_070560"/>
<feature type="region of interest" description="Disordered" evidence="8">
    <location>
        <begin position="1"/>
        <end position="124"/>
    </location>
</feature>
<dbReference type="Proteomes" id="UP000011083">
    <property type="component" value="Unassembled WGS sequence"/>
</dbReference>
<evidence type="ECO:0000313" key="11">
    <source>
        <dbReference type="EMBL" id="ELR23448.1"/>
    </source>
</evidence>
<dbReference type="RefSeq" id="XP_004352976.1">
    <property type="nucleotide sequence ID" value="XM_004352924.1"/>
</dbReference>
<dbReference type="PROSITE" id="PS50089">
    <property type="entry name" value="ZF_RING_2"/>
    <property type="match status" value="1"/>
</dbReference>
<evidence type="ECO:0000313" key="12">
    <source>
        <dbReference type="Proteomes" id="UP000011083"/>
    </source>
</evidence>
<dbReference type="GO" id="GO:0006887">
    <property type="term" value="P:exocytosis"/>
    <property type="evidence" value="ECO:0007669"/>
    <property type="project" value="UniProtKB-KW"/>
</dbReference>
<reference evidence="11 12" key="1">
    <citation type="journal article" date="2013" name="Genome Biol.">
        <title>Genome of Acanthamoeba castellanii highlights extensive lateral gene transfer and early evolution of tyrosine kinase signaling.</title>
        <authorList>
            <person name="Clarke M."/>
            <person name="Lohan A.J."/>
            <person name="Liu B."/>
            <person name="Lagkouvardos I."/>
            <person name="Roy S."/>
            <person name="Zafar N."/>
            <person name="Bertelli C."/>
            <person name="Schilde C."/>
            <person name="Kianianmomeni A."/>
            <person name="Burglin T.R."/>
            <person name="Frech C."/>
            <person name="Turcotte B."/>
            <person name="Kopec K.O."/>
            <person name="Synnott J.M."/>
            <person name="Choo C."/>
            <person name="Paponov I."/>
            <person name="Finkler A."/>
            <person name="Soon Heng Tan C."/>
            <person name="Hutchins A.P."/>
            <person name="Weinmeier T."/>
            <person name="Rattei T."/>
            <person name="Chu J.S."/>
            <person name="Gimenez G."/>
            <person name="Irimia M."/>
            <person name="Rigden D.J."/>
            <person name="Fitzpatrick D.A."/>
            <person name="Lorenzo-Morales J."/>
            <person name="Bateman A."/>
            <person name="Chiu C.H."/>
            <person name="Tang P."/>
            <person name="Hegemann P."/>
            <person name="Fromm H."/>
            <person name="Raoult D."/>
            <person name="Greub G."/>
            <person name="Miranda-Saavedra D."/>
            <person name="Chen N."/>
            <person name="Nash P."/>
            <person name="Ginger M.L."/>
            <person name="Horn M."/>
            <person name="Schaap P."/>
            <person name="Caler L."/>
            <person name="Loftus B."/>
        </authorList>
    </citation>
    <scope>NUCLEOTIDE SEQUENCE [LARGE SCALE GENOMIC DNA]</scope>
    <source>
        <strain evidence="11 12">Neff</strain>
    </source>
</reference>
<feature type="region of interest" description="Disordered" evidence="8">
    <location>
        <begin position="186"/>
        <end position="240"/>
    </location>
</feature>
<feature type="domain" description="CUE" evidence="10">
    <location>
        <begin position="463"/>
        <end position="507"/>
    </location>
</feature>
<dbReference type="InterPro" id="IPR039481">
    <property type="entry name" value="EXOC2/Sec5_N_dom"/>
</dbReference>
<dbReference type="PROSITE" id="PS51140">
    <property type="entry name" value="CUE"/>
    <property type="match status" value="1"/>
</dbReference>
<evidence type="ECO:0000256" key="6">
    <source>
        <dbReference type="ARBA" id="ARBA00022833"/>
    </source>
</evidence>
<dbReference type="GO" id="GO:0043130">
    <property type="term" value="F:ubiquitin binding"/>
    <property type="evidence" value="ECO:0007669"/>
    <property type="project" value="InterPro"/>
</dbReference>
<dbReference type="STRING" id="1257118.L8HFB8"/>
<evidence type="ECO:0000256" key="5">
    <source>
        <dbReference type="ARBA" id="ARBA00022771"/>
    </source>
</evidence>
<protein>
    <submittedName>
        <fullName evidence="11">Zinc finger domain containing protein</fullName>
    </submittedName>
</protein>
<dbReference type="InterPro" id="IPR058746">
    <property type="entry name" value="Znf_RING-type_Topors"/>
</dbReference>
<feature type="compositionally biased region" description="Basic and acidic residues" evidence="8">
    <location>
        <begin position="103"/>
        <end position="116"/>
    </location>
</feature>
<keyword evidence="3" id="KW-0268">Exocytosis</keyword>
<dbReference type="Pfam" id="PF13639">
    <property type="entry name" value="zf-RING_2"/>
    <property type="match status" value="1"/>
</dbReference>
<dbReference type="InterPro" id="IPR003892">
    <property type="entry name" value="CUE"/>
</dbReference>
<evidence type="ECO:0000256" key="1">
    <source>
        <dbReference type="ARBA" id="ARBA00010578"/>
    </source>
</evidence>
<dbReference type="Gene3D" id="1.10.8.10">
    <property type="entry name" value="DNA helicase RuvA subunit, C-terminal domain"/>
    <property type="match status" value="1"/>
</dbReference>
<dbReference type="KEGG" id="acan:ACA1_070560"/>
<keyword evidence="5 7" id="KW-0863">Zinc-finger</keyword>
<evidence type="ECO:0000256" key="3">
    <source>
        <dbReference type="ARBA" id="ARBA00022483"/>
    </source>
</evidence>
<name>L8HFB8_ACACF</name>
<evidence type="ECO:0000259" key="9">
    <source>
        <dbReference type="PROSITE" id="PS50089"/>
    </source>
</evidence>
<dbReference type="EMBL" id="KB007857">
    <property type="protein sequence ID" value="ELR23448.1"/>
    <property type="molecule type" value="Genomic_DNA"/>
</dbReference>
<dbReference type="CDD" id="cd14366">
    <property type="entry name" value="CUE_CUED1"/>
    <property type="match status" value="1"/>
</dbReference>
<dbReference type="PANTHER" id="PTHR13043">
    <property type="entry name" value="EXOCYST COMPLEX COMPONENT SEC5"/>
    <property type="match status" value="1"/>
</dbReference>
<dbReference type="Pfam" id="PF02845">
    <property type="entry name" value="CUE"/>
    <property type="match status" value="1"/>
</dbReference>
<feature type="compositionally biased region" description="Basic and acidic residues" evidence="8">
    <location>
        <begin position="39"/>
        <end position="50"/>
    </location>
</feature>
<feature type="compositionally biased region" description="Low complexity" evidence="8">
    <location>
        <begin position="654"/>
        <end position="675"/>
    </location>
</feature>
<feature type="compositionally biased region" description="Basic and acidic residues" evidence="8">
    <location>
        <begin position="684"/>
        <end position="696"/>
    </location>
</feature>
<dbReference type="InterPro" id="IPR013083">
    <property type="entry name" value="Znf_RING/FYVE/PHD"/>
</dbReference>
<feature type="compositionally biased region" description="Low complexity" evidence="8">
    <location>
        <begin position="625"/>
        <end position="635"/>
    </location>
</feature>
<dbReference type="GO" id="GO:0000145">
    <property type="term" value="C:exocyst"/>
    <property type="evidence" value="ECO:0007669"/>
    <property type="project" value="InterPro"/>
</dbReference>
<feature type="compositionally biased region" description="Basic and acidic residues" evidence="8">
    <location>
        <begin position="867"/>
        <end position="876"/>
    </location>
</feature>
<dbReference type="GO" id="GO:0006893">
    <property type="term" value="P:Golgi to plasma membrane transport"/>
    <property type="evidence" value="ECO:0007669"/>
    <property type="project" value="InterPro"/>
</dbReference>
<dbReference type="Pfam" id="PF15469">
    <property type="entry name" value="Sec5"/>
    <property type="match status" value="2"/>
</dbReference>
<feature type="region of interest" description="Disordered" evidence="8">
    <location>
        <begin position="616"/>
        <end position="876"/>
    </location>
</feature>
<evidence type="ECO:0000256" key="7">
    <source>
        <dbReference type="PROSITE-ProRule" id="PRU00175"/>
    </source>
</evidence>
<dbReference type="PANTHER" id="PTHR13043:SF1">
    <property type="entry name" value="EXOCYST COMPLEX COMPONENT 2"/>
    <property type="match status" value="1"/>
</dbReference>
<keyword evidence="12" id="KW-1185">Reference proteome</keyword>
<dbReference type="GeneID" id="14924425"/>
<accession>L8HFB8</accession>